<accession>A0A6S7HDM8</accession>
<dbReference type="PANTHER" id="PTHR22955:SF77">
    <property type="entry name" value="ASPARTIC PUTATIVE DOMAIN-CONTAINING PROTEIN-RELATED"/>
    <property type="match status" value="1"/>
</dbReference>
<reference evidence="1" key="1">
    <citation type="submission" date="2020-04" db="EMBL/GenBank/DDBJ databases">
        <authorList>
            <person name="Alioto T."/>
            <person name="Alioto T."/>
            <person name="Gomez Garrido J."/>
        </authorList>
    </citation>
    <scope>NUCLEOTIDE SEQUENCE</scope>
    <source>
        <strain evidence="1">A484AB</strain>
    </source>
</reference>
<comment type="caution">
    <text evidence="1">The sequence shown here is derived from an EMBL/GenBank/DDBJ whole genome shotgun (WGS) entry which is preliminary data.</text>
</comment>
<dbReference type="EMBL" id="CACRXK020004062">
    <property type="protein sequence ID" value="CAB4001347.1"/>
    <property type="molecule type" value="Genomic_DNA"/>
</dbReference>
<dbReference type="AlphaFoldDB" id="A0A6S7HDM8"/>
<sequence>SVETTGGVHIALVEAKTKVALIKKVSLSRLELCGAHLLARLVKHLKAVLEIPTKDIYAYTDSTIVLYWIYGTNRRPKTFKASVSEIQERLPPERWKHIKGNENPADAGSCGILPKDIINHDSWWSGPHWLKSDQSTWESKRRHLASEKKI</sequence>
<dbReference type="InterPro" id="IPR008042">
    <property type="entry name" value="Retrotrans_Pao"/>
</dbReference>
<evidence type="ECO:0000313" key="1">
    <source>
        <dbReference type="EMBL" id="CAB4001347.1"/>
    </source>
</evidence>
<gene>
    <name evidence="1" type="ORF">PACLA_8A044896</name>
</gene>
<keyword evidence="2" id="KW-1185">Reference proteome</keyword>
<organism evidence="1 2">
    <name type="scientific">Paramuricea clavata</name>
    <name type="common">Red gorgonian</name>
    <name type="synonym">Violescent sea-whip</name>
    <dbReference type="NCBI Taxonomy" id="317549"/>
    <lineage>
        <taxon>Eukaryota</taxon>
        <taxon>Metazoa</taxon>
        <taxon>Cnidaria</taxon>
        <taxon>Anthozoa</taxon>
        <taxon>Octocorallia</taxon>
        <taxon>Malacalcyonacea</taxon>
        <taxon>Plexauridae</taxon>
        <taxon>Paramuricea</taxon>
    </lineage>
</organism>
<name>A0A6S7HDM8_PARCT</name>
<dbReference type="OrthoDB" id="8036689at2759"/>
<dbReference type="Proteomes" id="UP001152795">
    <property type="component" value="Unassembled WGS sequence"/>
</dbReference>
<protein>
    <submittedName>
        <fullName evidence="1">Uncharacterized protein</fullName>
    </submittedName>
</protein>
<dbReference type="Pfam" id="PF05380">
    <property type="entry name" value="Peptidase_A17"/>
    <property type="match status" value="1"/>
</dbReference>
<dbReference type="PANTHER" id="PTHR22955">
    <property type="entry name" value="RETROTRANSPOSON"/>
    <property type="match status" value="1"/>
</dbReference>
<evidence type="ECO:0000313" key="2">
    <source>
        <dbReference type="Proteomes" id="UP001152795"/>
    </source>
</evidence>
<feature type="non-terminal residue" evidence="1">
    <location>
        <position position="1"/>
    </location>
</feature>
<proteinExistence type="predicted"/>